<dbReference type="EMBL" id="BKCG01000003">
    <property type="protein sequence ID" value="GER59329.1"/>
    <property type="molecule type" value="Genomic_DNA"/>
</dbReference>
<evidence type="ECO:0000313" key="2">
    <source>
        <dbReference type="Proteomes" id="UP000326509"/>
    </source>
</evidence>
<dbReference type="Proteomes" id="UP000326509">
    <property type="component" value="Unassembled WGS sequence"/>
</dbReference>
<gene>
    <name evidence="1" type="ORF">ULMA_14370</name>
</gene>
<dbReference type="AlphaFoldDB" id="A0A5J4IP29"/>
<proteinExistence type="predicted"/>
<protein>
    <submittedName>
        <fullName evidence="1">Uncharacterized protein</fullName>
    </submittedName>
</protein>
<sequence>MFGLRFDTIKNMKILCYIFLLISFTGFSQNDFETRYYTIDAGSLPEAPQVPTLLMELDKKKNAVKSSFTLGASPSYQDAKNAFSINSSNYWQPVDMTTALASNTVPYDNSQFTVSQLQKKQFGFSVSGNGGETSFDFGDGGTRVQNRVYSNQQRPFYIEEPTRRFYRPRPYPFYRESNINW</sequence>
<keyword evidence="2" id="KW-1185">Reference proteome</keyword>
<accession>A0A5J4IP29</accession>
<comment type="caution">
    <text evidence="1">The sequence shown here is derived from an EMBL/GenBank/DDBJ whole genome shotgun (WGS) entry which is preliminary data.</text>
</comment>
<reference evidence="1 2" key="1">
    <citation type="submission" date="2019-08" db="EMBL/GenBank/DDBJ databases">
        <title>Draft genome sequence of Ulvibacter marinus type strain NBRC 109484.</title>
        <authorList>
            <person name="Kawano K."/>
            <person name="Ushijima N."/>
            <person name="Kihara M."/>
            <person name="Itoh H."/>
        </authorList>
    </citation>
    <scope>NUCLEOTIDE SEQUENCE [LARGE SCALE GENOMIC DNA]</scope>
    <source>
        <strain evidence="1 2">NBRC 109484</strain>
    </source>
</reference>
<evidence type="ECO:0000313" key="1">
    <source>
        <dbReference type="EMBL" id="GER59329.1"/>
    </source>
</evidence>
<name>A0A5J4IP29_9FLAO</name>
<organism evidence="1 2">
    <name type="scientific">Patiriisocius marinus</name>
    <dbReference type="NCBI Taxonomy" id="1397112"/>
    <lineage>
        <taxon>Bacteria</taxon>
        <taxon>Pseudomonadati</taxon>
        <taxon>Bacteroidota</taxon>
        <taxon>Flavobacteriia</taxon>
        <taxon>Flavobacteriales</taxon>
        <taxon>Flavobacteriaceae</taxon>
        <taxon>Patiriisocius</taxon>
    </lineage>
</organism>